<comment type="caution">
    <text evidence="1">The sequence shown here is derived from an EMBL/GenBank/DDBJ whole genome shotgun (WGS) entry which is preliminary data.</text>
</comment>
<dbReference type="EMBL" id="PVWK01000087">
    <property type="protein sequence ID" value="PSB27604.1"/>
    <property type="molecule type" value="Genomic_DNA"/>
</dbReference>
<sequence length="65" mass="7253">MNSPLFNRTMLLKLLAVFTLIGAAVAVLPIPRFETETKSVGFEMPLQKETSVKLSAMEQGWQLDN</sequence>
<name>A0A2T1E4P5_9CYAN</name>
<dbReference type="RefSeq" id="WP_106257354.1">
    <property type="nucleotide sequence ID" value="NZ_PVWK01000087.1"/>
</dbReference>
<dbReference type="AlphaFoldDB" id="A0A2T1E4P5"/>
<reference evidence="1 2" key="2">
    <citation type="submission" date="2018-03" db="EMBL/GenBank/DDBJ databases">
        <title>The ancient ancestry and fast evolution of plastids.</title>
        <authorList>
            <person name="Moore K.R."/>
            <person name="Magnabosco C."/>
            <person name="Momper L."/>
            <person name="Gold D.A."/>
            <person name="Bosak T."/>
            <person name="Fournier G.P."/>
        </authorList>
    </citation>
    <scope>NUCLEOTIDE SEQUENCE [LARGE SCALE GENOMIC DNA]</scope>
    <source>
        <strain evidence="1 2">ULC18</strain>
    </source>
</reference>
<accession>A0A2T1E4P5</accession>
<organism evidence="1 2">
    <name type="scientific">Stenomitos frigidus ULC18</name>
    <dbReference type="NCBI Taxonomy" id="2107698"/>
    <lineage>
        <taxon>Bacteria</taxon>
        <taxon>Bacillati</taxon>
        <taxon>Cyanobacteriota</taxon>
        <taxon>Cyanophyceae</taxon>
        <taxon>Leptolyngbyales</taxon>
        <taxon>Leptolyngbyaceae</taxon>
        <taxon>Stenomitos</taxon>
    </lineage>
</organism>
<gene>
    <name evidence="1" type="ORF">C7B82_16305</name>
</gene>
<evidence type="ECO:0000313" key="1">
    <source>
        <dbReference type="EMBL" id="PSB27604.1"/>
    </source>
</evidence>
<protein>
    <submittedName>
        <fullName evidence="1">Uncharacterized protein</fullName>
    </submittedName>
</protein>
<reference evidence="2" key="1">
    <citation type="submission" date="2018-02" db="EMBL/GenBank/DDBJ databases">
        <authorList>
            <person name="Moore K."/>
            <person name="Momper L."/>
        </authorList>
    </citation>
    <scope>NUCLEOTIDE SEQUENCE [LARGE SCALE GENOMIC DNA]</scope>
    <source>
        <strain evidence="2">ULC18</strain>
    </source>
</reference>
<keyword evidence="2" id="KW-1185">Reference proteome</keyword>
<proteinExistence type="predicted"/>
<dbReference type="Proteomes" id="UP000239576">
    <property type="component" value="Unassembled WGS sequence"/>
</dbReference>
<evidence type="ECO:0000313" key="2">
    <source>
        <dbReference type="Proteomes" id="UP000239576"/>
    </source>
</evidence>